<name>A0A915HXX1_ROMCU</name>
<evidence type="ECO:0000313" key="1">
    <source>
        <dbReference type="Proteomes" id="UP000887565"/>
    </source>
</evidence>
<accession>A0A915HXX1</accession>
<reference evidence="2" key="1">
    <citation type="submission" date="2022-11" db="UniProtKB">
        <authorList>
            <consortium name="WormBaseParasite"/>
        </authorList>
    </citation>
    <scope>IDENTIFICATION</scope>
</reference>
<evidence type="ECO:0000313" key="2">
    <source>
        <dbReference type="WBParaSite" id="nRc.2.0.1.t06412-RA"/>
    </source>
</evidence>
<organism evidence="1 2">
    <name type="scientific">Romanomermis culicivorax</name>
    <name type="common">Nematode worm</name>
    <dbReference type="NCBI Taxonomy" id="13658"/>
    <lineage>
        <taxon>Eukaryota</taxon>
        <taxon>Metazoa</taxon>
        <taxon>Ecdysozoa</taxon>
        <taxon>Nematoda</taxon>
        <taxon>Enoplea</taxon>
        <taxon>Dorylaimia</taxon>
        <taxon>Mermithida</taxon>
        <taxon>Mermithoidea</taxon>
        <taxon>Mermithidae</taxon>
        <taxon>Romanomermis</taxon>
    </lineage>
</organism>
<proteinExistence type="predicted"/>
<keyword evidence="1" id="KW-1185">Reference proteome</keyword>
<dbReference type="Proteomes" id="UP000887565">
    <property type="component" value="Unplaced"/>
</dbReference>
<dbReference type="WBParaSite" id="nRc.2.0.1.t06412-RA">
    <property type="protein sequence ID" value="nRc.2.0.1.t06412-RA"/>
    <property type="gene ID" value="nRc.2.0.1.g06412"/>
</dbReference>
<dbReference type="AlphaFoldDB" id="A0A915HXX1"/>
<sequence length="89" mass="10537">MRDLDQEFSSTKQIIDSIHGGRIAGLNLLEEFSRLRKGYTHIIHLWIENMHKKSYENKWFPFYVFLISLKPQLYFASRRRKILAPIGAG</sequence>
<protein>
    <submittedName>
        <fullName evidence="2">Uncharacterized protein</fullName>
    </submittedName>
</protein>